<sequence length="126" mass="13928">MSIIVSPADLEFFREQLSDHPTALAALDVIEDCDGDLEDAAIALAIKSGQLPEENERWIDGLAKRWRHILCEADIKEKLEDGLSGELVDTIVSQTQLPMRLAVPVAIYVLKTGVQPFCQPMGEKIL</sequence>
<accession>A0A1Z4JLF4</accession>
<dbReference type="EMBL" id="AP018203">
    <property type="protein sequence ID" value="BAY57540.1"/>
    <property type="molecule type" value="Genomic_DNA"/>
</dbReference>
<proteinExistence type="predicted"/>
<protein>
    <submittedName>
        <fullName evidence="1">Uncharacterized protein</fullName>
    </submittedName>
</protein>
<dbReference type="AlphaFoldDB" id="A0A1Z4JLF4"/>
<reference evidence="1 2" key="1">
    <citation type="submission" date="2017-06" db="EMBL/GenBank/DDBJ databases">
        <title>Genome sequencing of cyanobaciteial culture collection at National Institute for Environmental Studies (NIES).</title>
        <authorList>
            <person name="Hirose Y."/>
            <person name="Shimura Y."/>
            <person name="Fujisawa T."/>
            <person name="Nakamura Y."/>
            <person name="Kawachi M."/>
        </authorList>
    </citation>
    <scope>NUCLEOTIDE SEQUENCE [LARGE SCALE GENOMIC DNA]</scope>
    <source>
        <strain evidence="1 2">NIES-2135</strain>
    </source>
</reference>
<name>A0A1Z4JLF4_LEPBY</name>
<evidence type="ECO:0000313" key="1">
    <source>
        <dbReference type="EMBL" id="BAY57540.1"/>
    </source>
</evidence>
<keyword evidence="2" id="KW-1185">Reference proteome</keyword>
<gene>
    <name evidence="1" type="ORF">NIES2135_44060</name>
</gene>
<dbReference type="Proteomes" id="UP000217895">
    <property type="component" value="Chromosome"/>
</dbReference>
<evidence type="ECO:0000313" key="2">
    <source>
        <dbReference type="Proteomes" id="UP000217895"/>
    </source>
</evidence>
<organism evidence="1 2">
    <name type="scientific">Leptolyngbya boryana NIES-2135</name>
    <dbReference type="NCBI Taxonomy" id="1973484"/>
    <lineage>
        <taxon>Bacteria</taxon>
        <taxon>Bacillati</taxon>
        <taxon>Cyanobacteriota</taxon>
        <taxon>Cyanophyceae</taxon>
        <taxon>Leptolyngbyales</taxon>
        <taxon>Leptolyngbyaceae</taxon>
        <taxon>Leptolyngbya group</taxon>
        <taxon>Leptolyngbya</taxon>
    </lineage>
</organism>